<feature type="domain" description="4Fe-4S Mo/W bis-MGD-type" evidence="10">
    <location>
        <begin position="73"/>
        <end position="131"/>
    </location>
</feature>
<dbReference type="GO" id="GO:0030313">
    <property type="term" value="C:cell envelope"/>
    <property type="evidence" value="ECO:0007669"/>
    <property type="project" value="UniProtKB-SubCell"/>
</dbReference>
<dbReference type="GO" id="GO:0051539">
    <property type="term" value="F:4 iron, 4 sulfur cluster binding"/>
    <property type="evidence" value="ECO:0007669"/>
    <property type="project" value="UniProtKB-KW"/>
</dbReference>
<dbReference type="GO" id="GO:0016491">
    <property type="term" value="F:oxidoreductase activity"/>
    <property type="evidence" value="ECO:0007669"/>
    <property type="project" value="UniProtKB-KW"/>
</dbReference>
<comment type="cofactor">
    <cofactor evidence="1">
        <name>[4Fe-4S] cluster</name>
        <dbReference type="ChEBI" id="CHEBI:49883"/>
    </cofactor>
</comment>
<dbReference type="Proteomes" id="UP000782312">
    <property type="component" value="Unassembled WGS sequence"/>
</dbReference>
<evidence type="ECO:0000256" key="7">
    <source>
        <dbReference type="ARBA" id="ARBA00023004"/>
    </source>
</evidence>
<dbReference type="Pfam" id="PF04879">
    <property type="entry name" value="Molybdop_Fe4S4"/>
    <property type="match status" value="1"/>
</dbReference>
<dbReference type="AlphaFoldDB" id="A0A932MQS5"/>
<evidence type="ECO:0000256" key="6">
    <source>
        <dbReference type="ARBA" id="ARBA00023002"/>
    </source>
</evidence>
<keyword evidence="8" id="KW-0411">Iron-sulfur</keyword>
<dbReference type="PANTHER" id="PTHR43598:SF1">
    <property type="entry name" value="FORMATE DEHYDROGENASE-O MAJOR SUBUNIT"/>
    <property type="match status" value="1"/>
</dbReference>
<evidence type="ECO:0000313" key="11">
    <source>
        <dbReference type="EMBL" id="MBI3128381.1"/>
    </source>
</evidence>
<organism evidence="11 12">
    <name type="scientific">Tectimicrobiota bacterium</name>
    <dbReference type="NCBI Taxonomy" id="2528274"/>
    <lineage>
        <taxon>Bacteria</taxon>
        <taxon>Pseudomonadati</taxon>
        <taxon>Nitrospinota/Tectimicrobiota group</taxon>
        <taxon>Candidatus Tectimicrobiota</taxon>
    </lineage>
</organism>
<evidence type="ECO:0000256" key="8">
    <source>
        <dbReference type="ARBA" id="ARBA00023014"/>
    </source>
</evidence>
<evidence type="ECO:0000259" key="10">
    <source>
        <dbReference type="PROSITE" id="PS51669"/>
    </source>
</evidence>
<keyword evidence="5" id="KW-0479">Metal-binding</keyword>
<comment type="subcellular location">
    <subcellularLocation>
        <location evidence="2">Cell envelope</location>
    </subcellularLocation>
</comment>
<evidence type="ECO:0000256" key="9">
    <source>
        <dbReference type="SAM" id="MobiDB-lite"/>
    </source>
</evidence>
<keyword evidence="7" id="KW-0408">Iron</keyword>
<keyword evidence="6" id="KW-0560">Oxidoreductase</keyword>
<dbReference type="SMART" id="SM00926">
    <property type="entry name" value="Molybdop_Fe4S4"/>
    <property type="match status" value="1"/>
</dbReference>
<name>A0A932MQS5_UNCTE</name>
<comment type="similarity">
    <text evidence="3">Belongs to the prokaryotic molybdopterin-containing oxidoreductase family.</text>
</comment>
<evidence type="ECO:0000256" key="2">
    <source>
        <dbReference type="ARBA" id="ARBA00004196"/>
    </source>
</evidence>
<reference evidence="11" key="1">
    <citation type="submission" date="2020-07" db="EMBL/GenBank/DDBJ databases">
        <title>Huge and variable diversity of episymbiotic CPR bacteria and DPANN archaea in groundwater ecosystems.</title>
        <authorList>
            <person name="He C.Y."/>
            <person name="Keren R."/>
            <person name="Whittaker M."/>
            <person name="Farag I.F."/>
            <person name="Doudna J."/>
            <person name="Cate J.H.D."/>
            <person name="Banfield J.F."/>
        </authorList>
    </citation>
    <scope>NUCLEOTIDE SEQUENCE</scope>
    <source>
        <strain evidence="11">NC_groundwater_763_Ag_S-0.2um_68_21</strain>
    </source>
</reference>
<gene>
    <name evidence="11" type="ORF">HYZ11_12310</name>
</gene>
<proteinExistence type="inferred from homology"/>
<dbReference type="EMBL" id="JACPUR010000030">
    <property type="protein sequence ID" value="MBI3128381.1"/>
    <property type="molecule type" value="Genomic_DNA"/>
</dbReference>
<keyword evidence="4" id="KW-0004">4Fe-4S</keyword>
<dbReference type="SUPFAM" id="SSF53706">
    <property type="entry name" value="Formate dehydrogenase/DMSO reductase, domains 1-3"/>
    <property type="match status" value="1"/>
</dbReference>
<evidence type="ECO:0000256" key="3">
    <source>
        <dbReference type="ARBA" id="ARBA00010312"/>
    </source>
</evidence>
<dbReference type="PROSITE" id="PS51669">
    <property type="entry name" value="4FE4S_MOW_BIS_MGD"/>
    <property type="match status" value="1"/>
</dbReference>
<protein>
    <submittedName>
        <fullName evidence="11">Molybdopterin-dependent oxidoreductase</fullName>
    </submittedName>
</protein>
<dbReference type="GO" id="GO:0030151">
    <property type="term" value="F:molybdenum ion binding"/>
    <property type="evidence" value="ECO:0007669"/>
    <property type="project" value="TreeGrafter"/>
</dbReference>
<dbReference type="Gene3D" id="3.40.50.740">
    <property type="match status" value="1"/>
</dbReference>
<dbReference type="InterPro" id="IPR006963">
    <property type="entry name" value="Mopterin_OxRdtase_4Fe-4S_dom"/>
</dbReference>
<sequence>MAANHLQAARGARDISSLGRPDLLARAEPPAPAGQRNSTNLNGALASYPSPDKWDHWTEFESAQWPRKIQRNYMLVPTLCFNCEAGCGLLAYVDKDDLKIRKIEGNPLHPASRGRNCAKGWVTLNQIYDPDRILYPLKRAGKRGEGKWVRVSWDEALDDIAARMRKAIQEDRRNEI</sequence>
<evidence type="ECO:0000313" key="12">
    <source>
        <dbReference type="Proteomes" id="UP000782312"/>
    </source>
</evidence>
<dbReference type="InterPro" id="IPR006656">
    <property type="entry name" value="Mopterin_OxRdtase"/>
</dbReference>
<accession>A0A932MQS5</accession>
<evidence type="ECO:0000256" key="1">
    <source>
        <dbReference type="ARBA" id="ARBA00001966"/>
    </source>
</evidence>
<dbReference type="GO" id="GO:0009061">
    <property type="term" value="P:anaerobic respiration"/>
    <property type="evidence" value="ECO:0007669"/>
    <property type="project" value="TreeGrafter"/>
</dbReference>
<evidence type="ECO:0000256" key="4">
    <source>
        <dbReference type="ARBA" id="ARBA00022485"/>
    </source>
</evidence>
<dbReference type="Gene3D" id="2.20.25.90">
    <property type="entry name" value="ADC-like domains"/>
    <property type="match status" value="1"/>
</dbReference>
<evidence type="ECO:0000256" key="5">
    <source>
        <dbReference type="ARBA" id="ARBA00022723"/>
    </source>
</evidence>
<feature type="non-terminal residue" evidence="11">
    <location>
        <position position="176"/>
    </location>
</feature>
<comment type="caution">
    <text evidence="11">The sequence shown here is derived from an EMBL/GenBank/DDBJ whole genome shotgun (WGS) entry which is preliminary data.</text>
</comment>
<dbReference type="GO" id="GO:0009055">
    <property type="term" value="F:electron transfer activity"/>
    <property type="evidence" value="ECO:0007669"/>
    <property type="project" value="TreeGrafter"/>
</dbReference>
<feature type="region of interest" description="Disordered" evidence="9">
    <location>
        <begin position="19"/>
        <end position="45"/>
    </location>
</feature>
<dbReference type="PANTHER" id="PTHR43598">
    <property type="entry name" value="TUNGSTEN-CONTAINING FORMYLMETHANOFURAN DEHYDROGENASE 2 SUBUNIT B"/>
    <property type="match status" value="1"/>
</dbReference>
<dbReference type="Pfam" id="PF00384">
    <property type="entry name" value="Molybdopterin"/>
    <property type="match status" value="1"/>
</dbReference>